<keyword evidence="14 20" id="KW-0511">Multifunctional enzyme</keyword>
<evidence type="ECO:0000256" key="1">
    <source>
        <dbReference type="ARBA" id="ARBA00004496"/>
    </source>
</evidence>
<keyword evidence="15 20" id="KW-0012">Acyltransferase</keyword>
<feature type="binding site" evidence="20">
    <location>
        <position position="423"/>
    </location>
    <ligand>
        <name>acetyl-CoA</name>
        <dbReference type="ChEBI" id="CHEBI:57288"/>
    </ligand>
</feature>
<dbReference type="PANTHER" id="PTHR43584">
    <property type="entry name" value="NUCLEOTIDYL TRANSFERASE"/>
    <property type="match status" value="1"/>
</dbReference>
<evidence type="ECO:0000256" key="12">
    <source>
        <dbReference type="ARBA" id="ARBA00022960"/>
    </source>
</evidence>
<dbReference type="EC" id="2.7.7.23" evidence="20"/>
<dbReference type="Pfam" id="PF00483">
    <property type="entry name" value="NTP_transferase"/>
    <property type="match status" value="1"/>
</dbReference>
<feature type="region of interest" description="Linker" evidence="20">
    <location>
        <begin position="231"/>
        <end position="251"/>
    </location>
</feature>
<comment type="similarity">
    <text evidence="4 20">In the C-terminal section; belongs to the transferase hexapeptide repeat family.</text>
</comment>
<evidence type="ECO:0000256" key="5">
    <source>
        <dbReference type="ARBA" id="ARBA00007947"/>
    </source>
</evidence>
<evidence type="ECO:0000256" key="2">
    <source>
        <dbReference type="ARBA" id="ARBA00005166"/>
    </source>
</evidence>
<feature type="region of interest" description="Pyrophosphorylase" evidence="20">
    <location>
        <begin position="1"/>
        <end position="230"/>
    </location>
</feature>
<dbReference type="EMBL" id="JAROAS010000003">
    <property type="protein sequence ID" value="MED4126850.1"/>
    <property type="molecule type" value="Genomic_DNA"/>
</dbReference>
<keyword evidence="7 20" id="KW-0808">Transferase</keyword>
<dbReference type="PANTHER" id="PTHR43584:SF3">
    <property type="entry name" value="BIFUNCTIONAL PROTEIN GLMU"/>
    <property type="match status" value="1"/>
</dbReference>
<dbReference type="NCBIfam" id="NF010934">
    <property type="entry name" value="PRK14354.1"/>
    <property type="match status" value="1"/>
</dbReference>
<feature type="binding site" evidence="20">
    <location>
        <position position="333"/>
    </location>
    <ligand>
        <name>UDP-N-acetyl-alpha-D-glucosamine</name>
        <dbReference type="ChEBI" id="CHEBI:57705"/>
    </ligand>
</feature>
<dbReference type="SUPFAM" id="SSF51161">
    <property type="entry name" value="Trimeric LpxA-like enzymes"/>
    <property type="match status" value="1"/>
</dbReference>
<feature type="binding site" evidence="20">
    <location>
        <position position="351"/>
    </location>
    <ligand>
        <name>UDP-N-acetyl-alpha-D-glucosamine</name>
        <dbReference type="ChEBI" id="CHEBI:57705"/>
    </ligand>
</feature>
<feature type="binding site" evidence="20">
    <location>
        <begin position="78"/>
        <end position="79"/>
    </location>
    <ligand>
        <name>UDP-N-acetyl-alpha-D-glucosamine</name>
        <dbReference type="ChEBI" id="CHEBI:57705"/>
    </ligand>
</feature>
<feature type="region of interest" description="N-acetyltransferase" evidence="20">
    <location>
        <begin position="252"/>
        <end position="454"/>
    </location>
</feature>
<protein>
    <recommendedName>
        <fullName evidence="20">Bifunctional protein GlmU</fullName>
    </recommendedName>
    <domain>
        <recommendedName>
            <fullName evidence="20">UDP-N-acetylglucosamine pyrophosphorylase</fullName>
            <ecNumber evidence="20">2.7.7.23</ecNumber>
        </recommendedName>
        <alternativeName>
            <fullName evidence="20">N-acetylglucosamine-1-phosphate uridyltransferase</fullName>
        </alternativeName>
    </domain>
    <domain>
        <recommendedName>
            <fullName evidence="20">Glucosamine-1-phosphate N-acetyltransferase</fullName>
            <ecNumber evidence="20">2.3.1.157</ecNumber>
        </recommendedName>
    </domain>
</protein>
<gene>
    <name evidence="20 23" type="primary">glmU</name>
    <name evidence="23" type="ORF">P5F74_01760</name>
</gene>
<feature type="binding site" evidence="20">
    <location>
        <position position="140"/>
    </location>
    <ligand>
        <name>UDP-N-acetyl-alpha-D-glucosamine</name>
        <dbReference type="ChEBI" id="CHEBI:57705"/>
    </ligand>
</feature>
<feature type="binding site" evidence="20">
    <location>
        <position position="405"/>
    </location>
    <ligand>
        <name>acetyl-CoA</name>
        <dbReference type="ChEBI" id="CHEBI:57288"/>
    </ligand>
</feature>
<evidence type="ECO:0000256" key="16">
    <source>
        <dbReference type="ARBA" id="ARBA00023316"/>
    </source>
</evidence>
<feature type="binding site" evidence="20">
    <location>
        <position position="228"/>
    </location>
    <ligand>
        <name>UDP-N-acetyl-alpha-D-glucosamine</name>
        <dbReference type="ChEBI" id="CHEBI:57705"/>
    </ligand>
</feature>
<evidence type="ECO:0000256" key="8">
    <source>
        <dbReference type="ARBA" id="ARBA00022695"/>
    </source>
</evidence>
<comment type="pathway">
    <text evidence="3 20">Nucleotide-sugar biosynthesis; UDP-N-acetyl-alpha-D-glucosamine biosynthesis; UDP-N-acetyl-alpha-D-glucosamine from N-acetyl-alpha-D-glucosamine 1-phosphate: step 1/1.</text>
</comment>
<feature type="binding site" evidence="20">
    <location>
        <position position="366"/>
    </location>
    <ligand>
        <name>UDP-N-acetyl-alpha-D-glucosamine</name>
        <dbReference type="ChEBI" id="CHEBI:57705"/>
    </ligand>
</feature>
<comment type="cofactor">
    <cofactor evidence="20">
        <name>Mg(2+)</name>
        <dbReference type="ChEBI" id="CHEBI:18420"/>
    </cofactor>
    <text evidence="20">Binds 1 Mg(2+) ion per subunit.</text>
</comment>
<evidence type="ECO:0000259" key="22">
    <source>
        <dbReference type="Pfam" id="PF25087"/>
    </source>
</evidence>
<keyword evidence="6 20" id="KW-0963">Cytoplasm</keyword>
<dbReference type="InterPro" id="IPR038009">
    <property type="entry name" value="GlmU_C_LbH"/>
</dbReference>
<evidence type="ECO:0000256" key="4">
    <source>
        <dbReference type="ARBA" id="ARBA00007707"/>
    </source>
</evidence>
<evidence type="ECO:0000256" key="9">
    <source>
        <dbReference type="ARBA" id="ARBA00022723"/>
    </source>
</evidence>
<evidence type="ECO:0000256" key="3">
    <source>
        <dbReference type="ARBA" id="ARBA00005208"/>
    </source>
</evidence>
<comment type="function">
    <text evidence="19 20">Catalyzes the last two sequential reactions in the de novo biosynthetic pathway for UDP-N-acetylglucosamine (UDP-GlcNAc). The C-terminal domain catalyzes the transfer of acetyl group from acetyl coenzyme A to glucosamine-1-phosphate (GlcN-1-P) to produce N-acetylglucosamine-1-phosphate (GlcNAc-1-P), which is converted into UDP-GlcNAc by the transfer of uridine 5-monophosphate (from uridine 5-triphosphate), a reaction catalyzed by the N-terminal domain.</text>
</comment>
<evidence type="ECO:0000313" key="24">
    <source>
        <dbReference type="Proteomes" id="UP001341820"/>
    </source>
</evidence>
<keyword evidence="8 20" id="KW-0548">Nucleotidyltransferase</keyword>
<dbReference type="InterPro" id="IPR018357">
    <property type="entry name" value="Hexapep_transf_CS"/>
</dbReference>
<evidence type="ECO:0000256" key="10">
    <source>
        <dbReference type="ARBA" id="ARBA00022737"/>
    </source>
</evidence>
<feature type="active site" description="Proton acceptor" evidence="20">
    <location>
        <position position="363"/>
    </location>
</feature>
<dbReference type="InterPro" id="IPR005835">
    <property type="entry name" value="NTP_transferase_dom"/>
</dbReference>
<evidence type="ECO:0000256" key="18">
    <source>
        <dbReference type="ARBA" id="ARBA00048493"/>
    </source>
</evidence>
<accession>A0ABU6NF64</accession>
<evidence type="ECO:0000256" key="6">
    <source>
        <dbReference type="ARBA" id="ARBA00022490"/>
    </source>
</evidence>
<comment type="caution">
    <text evidence="20">Lacks conserved residue(s) required for the propagation of feature annotation.</text>
</comment>
<keyword evidence="11 20" id="KW-0460">Magnesium</keyword>
<evidence type="ECO:0000256" key="20">
    <source>
        <dbReference type="HAMAP-Rule" id="MF_01631"/>
    </source>
</evidence>
<dbReference type="CDD" id="cd03353">
    <property type="entry name" value="LbH_GlmU_C"/>
    <property type="match status" value="1"/>
</dbReference>
<dbReference type="HAMAP" id="MF_01631">
    <property type="entry name" value="GlmU"/>
    <property type="match status" value="1"/>
</dbReference>
<dbReference type="Gene3D" id="2.160.10.10">
    <property type="entry name" value="Hexapeptide repeat proteins"/>
    <property type="match status" value="1"/>
</dbReference>
<feature type="domain" description="Nucleotidyl transferase" evidence="21">
    <location>
        <begin position="6"/>
        <end position="218"/>
    </location>
</feature>
<comment type="pathway">
    <text evidence="20">Bacterial outer membrane biogenesis; LPS lipid A biosynthesis.</text>
</comment>
<evidence type="ECO:0000313" key="23">
    <source>
        <dbReference type="EMBL" id="MED4126850.1"/>
    </source>
</evidence>
<dbReference type="CDD" id="cd02540">
    <property type="entry name" value="GT2_GlmU_N_bac"/>
    <property type="match status" value="1"/>
</dbReference>
<dbReference type="Gene3D" id="3.90.550.10">
    <property type="entry name" value="Spore Coat Polysaccharide Biosynthesis Protein SpsA, Chain A"/>
    <property type="match status" value="1"/>
</dbReference>
<evidence type="ECO:0000256" key="13">
    <source>
        <dbReference type="ARBA" id="ARBA00022984"/>
    </source>
</evidence>
<dbReference type="InterPro" id="IPR056729">
    <property type="entry name" value="GMPPB_C"/>
</dbReference>
<dbReference type="Pfam" id="PF25087">
    <property type="entry name" value="GMPPB_C"/>
    <property type="match status" value="1"/>
</dbReference>
<dbReference type="InterPro" id="IPR050065">
    <property type="entry name" value="GlmU-like"/>
</dbReference>
<comment type="caution">
    <text evidence="23">The sequence shown here is derived from an EMBL/GenBank/DDBJ whole genome shotgun (WGS) entry which is preliminary data.</text>
</comment>
<feature type="domain" description="Mannose-1-phosphate guanyltransferase C-terminal" evidence="22">
    <location>
        <begin position="316"/>
        <end position="382"/>
    </location>
</feature>
<proteinExistence type="inferred from homology"/>
<feature type="binding site" evidence="20">
    <location>
        <position position="103"/>
    </location>
    <ligand>
        <name>Mg(2+)</name>
        <dbReference type="ChEBI" id="CHEBI:18420"/>
    </ligand>
</feature>
<dbReference type="InterPro" id="IPR001451">
    <property type="entry name" value="Hexapep"/>
</dbReference>
<evidence type="ECO:0000259" key="21">
    <source>
        <dbReference type="Pfam" id="PF00483"/>
    </source>
</evidence>
<keyword evidence="12 20" id="KW-0133">Cell shape</keyword>
<feature type="binding site" evidence="20">
    <location>
        <position position="23"/>
    </location>
    <ligand>
        <name>UDP-N-acetyl-alpha-D-glucosamine</name>
        <dbReference type="ChEBI" id="CHEBI:57705"/>
    </ligand>
</feature>
<dbReference type="Proteomes" id="UP001341820">
    <property type="component" value="Unassembled WGS sequence"/>
</dbReference>
<reference evidence="23 24" key="1">
    <citation type="submission" date="2023-03" db="EMBL/GenBank/DDBJ databases">
        <title>Bacillus Genome Sequencing.</title>
        <authorList>
            <person name="Dunlap C."/>
        </authorList>
    </citation>
    <scope>NUCLEOTIDE SEQUENCE [LARGE SCALE GENOMIC DNA]</scope>
    <source>
        <strain evidence="23 24">B-4107</strain>
    </source>
</reference>
<comment type="similarity">
    <text evidence="5 20">In the N-terminal section; belongs to the N-acetylglucosamine-1-phosphate uridyltransferase family.</text>
</comment>
<comment type="catalytic activity">
    <reaction evidence="18 20">
        <text>N-acetyl-alpha-D-glucosamine 1-phosphate + UTP + H(+) = UDP-N-acetyl-alpha-D-glucosamine + diphosphate</text>
        <dbReference type="Rhea" id="RHEA:13509"/>
        <dbReference type="ChEBI" id="CHEBI:15378"/>
        <dbReference type="ChEBI" id="CHEBI:33019"/>
        <dbReference type="ChEBI" id="CHEBI:46398"/>
        <dbReference type="ChEBI" id="CHEBI:57705"/>
        <dbReference type="ChEBI" id="CHEBI:57776"/>
        <dbReference type="EC" id="2.7.7.23"/>
    </reaction>
</comment>
<comment type="subcellular location">
    <subcellularLocation>
        <location evidence="1 20">Cytoplasm</location>
    </subcellularLocation>
</comment>
<dbReference type="PROSITE" id="PS00101">
    <property type="entry name" value="HEXAPEP_TRANSFERASES"/>
    <property type="match status" value="1"/>
</dbReference>
<comment type="pathway">
    <text evidence="2 20">Nucleotide-sugar biosynthesis; UDP-N-acetyl-alpha-D-glucosamine biosynthesis; N-acetyl-alpha-D-glucosamine 1-phosphate from alpha-D-glucosamine 6-phosphate (route II): step 2/2.</text>
</comment>
<evidence type="ECO:0000256" key="17">
    <source>
        <dbReference type="ARBA" id="ARBA00048247"/>
    </source>
</evidence>
<name>A0ABU6NF64_9BACI</name>
<feature type="binding site" evidence="20">
    <location>
        <begin position="9"/>
        <end position="12"/>
    </location>
    <ligand>
        <name>UDP-N-acetyl-alpha-D-glucosamine</name>
        <dbReference type="ChEBI" id="CHEBI:57705"/>
    </ligand>
</feature>
<feature type="binding site" evidence="20">
    <location>
        <position position="73"/>
    </location>
    <ligand>
        <name>UDP-N-acetyl-alpha-D-glucosamine</name>
        <dbReference type="ChEBI" id="CHEBI:57705"/>
    </ligand>
</feature>
<comment type="catalytic activity">
    <reaction evidence="17 20">
        <text>alpha-D-glucosamine 1-phosphate + acetyl-CoA = N-acetyl-alpha-D-glucosamine 1-phosphate + CoA + H(+)</text>
        <dbReference type="Rhea" id="RHEA:13725"/>
        <dbReference type="ChEBI" id="CHEBI:15378"/>
        <dbReference type="ChEBI" id="CHEBI:57287"/>
        <dbReference type="ChEBI" id="CHEBI:57288"/>
        <dbReference type="ChEBI" id="CHEBI:57776"/>
        <dbReference type="ChEBI" id="CHEBI:58516"/>
        <dbReference type="EC" id="2.3.1.157"/>
    </reaction>
</comment>
<evidence type="ECO:0000256" key="19">
    <source>
        <dbReference type="ARBA" id="ARBA00049628"/>
    </source>
</evidence>
<dbReference type="InterPro" id="IPR005882">
    <property type="entry name" value="Bifunctional_GlmU"/>
</dbReference>
<evidence type="ECO:0000256" key="15">
    <source>
        <dbReference type="ARBA" id="ARBA00023315"/>
    </source>
</evidence>
<dbReference type="GO" id="GO:0003977">
    <property type="term" value="F:UDP-N-acetylglucosamine diphosphorylase activity"/>
    <property type="evidence" value="ECO:0007669"/>
    <property type="project" value="UniProtKB-EC"/>
</dbReference>
<keyword evidence="9 20" id="KW-0479">Metal-binding</keyword>
<dbReference type="InterPro" id="IPR029044">
    <property type="entry name" value="Nucleotide-diphossugar_trans"/>
</dbReference>
<dbReference type="Pfam" id="PF00132">
    <property type="entry name" value="Hexapep"/>
    <property type="match status" value="1"/>
</dbReference>
<keyword evidence="24" id="KW-1185">Reference proteome</keyword>
<dbReference type="GO" id="GO:0019134">
    <property type="term" value="F:glucosamine-1-phosphate N-acetyltransferase activity"/>
    <property type="evidence" value="ECO:0007669"/>
    <property type="project" value="UniProtKB-EC"/>
</dbReference>
<evidence type="ECO:0000256" key="7">
    <source>
        <dbReference type="ARBA" id="ARBA00022679"/>
    </source>
</evidence>
<keyword evidence="16 20" id="KW-0961">Cell wall biogenesis/degradation</keyword>
<feature type="binding site" evidence="20">
    <location>
        <position position="440"/>
    </location>
    <ligand>
        <name>acetyl-CoA</name>
        <dbReference type="ChEBI" id="CHEBI:57288"/>
    </ligand>
</feature>
<feature type="binding site" evidence="20">
    <location>
        <begin position="386"/>
        <end position="387"/>
    </location>
    <ligand>
        <name>acetyl-CoA</name>
        <dbReference type="ChEBI" id="CHEBI:57288"/>
    </ligand>
</feature>
<organism evidence="23 24">
    <name type="scientific">Shouchella miscanthi</name>
    <dbReference type="NCBI Taxonomy" id="2598861"/>
    <lineage>
        <taxon>Bacteria</taxon>
        <taxon>Bacillati</taxon>
        <taxon>Bacillota</taxon>
        <taxon>Bacilli</taxon>
        <taxon>Bacillales</taxon>
        <taxon>Bacillaceae</taxon>
        <taxon>Shouchella</taxon>
    </lineage>
</organism>
<evidence type="ECO:0000256" key="11">
    <source>
        <dbReference type="ARBA" id="ARBA00022842"/>
    </source>
</evidence>
<comment type="subunit">
    <text evidence="20">Homotrimer.</text>
</comment>
<evidence type="ECO:0000256" key="14">
    <source>
        <dbReference type="ARBA" id="ARBA00023268"/>
    </source>
</evidence>
<sequence length="454" mass="49160">MSGRYAIVLAAGQGTRMKSKLYKVLHPVCGKPMVEHVVDQAKAVGFDDIAVVVGHGAEQVKEAIPTGASFVLQNEQLGTGHAVQCAESLLKGKNGTTVVLCGDTPLITAETLKTLIAFHEQEAAKATILTAYADNPHGYGRIIRGSNGEVDKIVEQKDASSEELRVNEINTGIYCFDNNTLFDVLQMVTNENKQSEYYLPDVIGLLNKKEEKVCAYVTPTMEETIGVNDRVALAQAEKAMQARINMYWMTQGVTFIDPNTTYISVDATLAQDTTLFPNVSIKGNSNIGEDCIIESGSEIHHSVIEKGVHIRSSYIYNSYVHEGATIGPFAHIRPDSTVGKEVKVGNFVELKKASINDRSKVSHLTYIGDADIGKDVNIGCGVVTVNYDGTNKHQTIVHDGAFIGSGSNLVAPVEIGKHAFVAAGSTITNHVTDYSLAIARARQVDKTNYIKKDQ</sequence>
<dbReference type="NCBIfam" id="TIGR01173">
    <property type="entry name" value="glmU"/>
    <property type="match status" value="1"/>
</dbReference>
<dbReference type="SUPFAM" id="SSF53448">
    <property type="entry name" value="Nucleotide-diphospho-sugar transferases"/>
    <property type="match status" value="1"/>
</dbReference>
<feature type="binding site" evidence="20">
    <location>
        <position position="170"/>
    </location>
    <ligand>
        <name>UDP-N-acetyl-alpha-D-glucosamine</name>
        <dbReference type="ChEBI" id="CHEBI:57705"/>
    </ligand>
</feature>
<keyword evidence="13 20" id="KW-0573">Peptidoglycan synthesis</keyword>
<feature type="binding site" evidence="20">
    <location>
        <position position="155"/>
    </location>
    <ligand>
        <name>UDP-N-acetyl-alpha-D-glucosamine</name>
        <dbReference type="ChEBI" id="CHEBI:57705"/>
    </ligand>
</feature>
<dbReference type="EC" id="2.3.1.157" evidence="20"/>
<feature type="binding site" evidence="20">
    <location>
        <position position="377"/>
    </location>
    <ligand>
        <name>UDP-N-acetyl-alpha-D-glucosamine</name>
        <dbReference type="ChEBI" id="CHEBI:57705"/>
    </ligand>
</feature>
<keyword evidence="10 20" id="KW-0677">Repeat</keyword>
<dbReference type="InterPro" id="IPR011004">
    <property type="entry name" value="Trimer_LpxA-like_sf"/>
</dbReference>
<dbReference type="RefSeq" id="WP_328236151.1">
    <property type="nucleotide sequence ID" value="NZ_JAROAS010000003.1"/>
</dbReference>
<feature type="binding site" evidence="20">
    <location>
        <position position="228"/>
    </location>
    <ligand>
        <name>Mg(2+)</name>
        <dbReference type="ChEBI" id="CHEBI:18420"/>
    </ligand>
</feature>